<accession>A0A4C1ZLN0</accession>
<gene>
    <name evidence="2" type="ORF">EVAR_67603_1</name>
</gene>
<organism evidence="2 3">
    <name type="scientific">Eumeta variegata</name>
    <name type="common">Bagworm moth</name>
    <name type="synonym">Eumeta japonica</name>
    <dbReference type="NCBI Taxonomy" id="151549"/>
    <lineage>
        <taxon>Eukaryota</taxon>
        <taxon>Metazoa</taxon>
        <taxon>Ecdysozoa</taxon>
        <taxon>Arthropoda</taxon>
        <taxon>Hexapoda</taxon>
        <taxon>Insecta</taxon>
        <taxon>Pterygota</taxon>
        <taxon>Neoptera</taxon>
        <taxon>Endopterygota</taxon>
        <taxon>Lepidoptera</taxon>
        <taxon>Glossata</taxon>
        <taxon>Ditrysia</taxon>
        <taxon>Tineoidea</taxon>
        <taxon>Psychidae</taxon>
        <taxon>Oiketicinae</taxon>
        <taxon>Eumeta</taxon>
    </lineage>
</organism>
<evidence type="ECO:0000313" key="2">
    <source>
        <dbReference type="EMBL" id="GBP89791.1"/>
    </source>
</evidence>
<reference evidence="2 3" key="1">
    <citation type="journal article" date="2019" name="Commun. Biol.">
        <title>The bagworm genome reveals a unique fibroin gene that provides high tensile strength.</title>
        <authorList>
            <person name="Kono N."/>
            <person name="Nakamura H."/>
            <person name="Ohtoshi R."/>
            <person name="Tomita M."/>
            <person name="Numata K."/>
            <person name="Arakawa K."/>
        </authorList>
    </citation>
    <scope>NUCLEOTIDE SEQUENCE [LARGE SCALE GENOMIC DNA]</scope>
</reference>
<proteinExistence type="predicted"/>
<feature type="region of interest" description="Disordered" evidence="1">
    <location>
        <begin position="1"/>
        <end position="20"/>
    </location>
</feature>
<name>A0A4C1ZLN0_EUMVA</name>
<dbReference type="EMBL" id="BGZK01002030">
    <property type="protein sequence ID" value="GBP89791.1"/>
    <property type="molecule type" value="Genomic_DNA"/>
</dbReference>
<comment type="caution">
    <text evidence="2">The sequence shown here is derived from an EMBL/GenBank/DDBJ whole genome shotgun (WGS) entry which is preliminary data.</text>
</comment>
<evidence type="ECO:0000256" key="1">
    <source>
        <dbReference type="SAM" id="MobiDB-lite"/>
    </source>
</evidence>
<keyword evidence="3" id="KW-1185">Reference proteome</keyword>
<protein>
    <submittedName>
        <fullName evidence="2">Uncharacterized protein</fullName>
    </submittedName>
</protein>
<evidence type="ECO:0000313" key="3">
    <source>
        <dbReference type="Proteomes" id="UP000299102"/>
    </source>
</evidence>
<sequence>MSAVRKTPAGDNGHARDVSRECTRAVDRPYQITRQHQRLGLQIGFRGKTVLGFSCRYIPSNNSGPGRAANHYRFYKRQHFGVSYIRRLKLNFGSLDVTTIRVWE</sequence>
<dbReference type="AlphaFoldDB" id="A0A4C1ZLN0"/>
<dbReference type="Proteomes" id="UP000299102">
    <property type="component" value="Unassembled WGS sequence"/>
</dbReference>